<reference evidence="1 2" key="1">
    <citation type="journal article" date="2021" name="Int. J. Syst. Evol. Microbiol.">
        <title>Amazonocrinis nigriterrae gen. nov., sp. nov., Atlanticothrix silvestris gen. nov., sp. nov. and Dendronalium phyllosphericum gen. nov., sp. nov., nostocacean cyanobacteria from Brazilian environments.</title>
        <authorList>
            <person name="Alvarenga D.O."/>
            <person name="Andreote A.P.D."/>
            <person name="Branco L.H.Z."/>
            <person name="Delbaje E."/>
            <person name="Cruz R.B."/>
            <person name="Varani A.M."/>
            <person name="Fiore M.F."/>
        </authorList>
    </citation>
    <scope>NUCLEOTIDE SEQUENCE [LARGE SCALE GENOMIC DNA]</scope>
    <source>
        <strain evidence="1 2">CENA357</strain>
    </source>
</reference>
<sequence length="53" mass="5913">MLNIKVTDLSTSHQIEEQELTVLELMKINGGIRIQLLGNNFIDATFGGLRLTL</sequence>
<dbReference type="Proteomes" id="UP000599391">
    <property type="component" value="Unassembled WGS sequence"/>
</dbReference>
<evidence type="ECO:0000313" key="2">
    <source>
        <dbReference type="Proteomes" id="UP000599391"/>
    </source>
</evidence>
<dbReference type="EMBL" id="JAECZB010000010">
    <property type="protein sequence ID" value="MBH8552105.1"/>
    <property type="molecule type" value="Genomic_DNA"/>
</dbReference>
<name>A0A8J7HFK8_9CYAN</name>
<protein>
    <submittedName>
        <fullName evidence="1">Uncharacterized protein</fullName>
    </submittedName>
</protein>
<keyword evidence="2" id="KW-1185">Reference proteome</keyword>
<dbReference type="RefSeq" id="WP_214438418.1">
    <property type="nucleotide sequence ID" value="NZ_JAECZB010000010.1"/>
</dbReference>
<organism evidence="1 2">
    <name type="scientific">Atlanticothrix silvestris CENA357</name>
    <dbReference type="NCBI Taxonomy" id="1725252"/>
    <lineage>
        <taxon>Bacteria</taxon>
        <taxon>Bacillati</taxon>
        <taxon>Cyanobacteriota</taxon>
        <taxon>Cyanophyceae</taxon>
        <taxon>Nostocales</taxon>
        <taxon>Nodulariaceae</taxon>
        <taxon>Atlanticothrix</taxon>
        <taxon>Atlanticothrix silvestris</taxon>
    </lineage>
</organism>
<proteinExistence type="predicted"/>
<accession>A0A8J7HFK8</accession>
<dbReference type="AlphaFoldDB" id="A0A8J7HFK8"/>
<comment type="caution">
    <text evidence="1">The sequence shown here is derived from an EMBL/GenBank/DDBJ whole genome shotgun (WGS) entry which is preliminary data.</text>
</comment>
<gene>
    <name evidence="1" type="ORF">I8751_06920</name>
</gene>
<evidence type="ECO:0000313" key="1">
    <source>
        <dbReference type="EMBL" id="MBH8552105.1"/>
    </source>
</evidence>